<evidence type="ECO:0000313" key="2">
    <source>
        <dbReference type="EMBL" id="CAL8135686.1"/>
    </source>
</evidence>
<comment type="caution">
    <text evidence="2">The sequence shown here is derived from an EMBL/GenBank/DDBJ whole genome shotgun (WGS) entry which is preliminary data.</text>
</comment>
<name>A0ABP1RTX7_9HEXA</name>
<evidence type="ECO:0000259" key="1">
    <source>
        <dbReference type="PROSITE" id="PS50097"/>
    </source>
</evidence>
<dbReference type="SMART" id="SM00225">
    <property type="entry name" value="BTB"/>
    <property type="match status" value="1"/>
</dbReference>
<feature type="domain" description="BTB" evidence="1">
    <location>
        <begin position="217"/>
        <end position="285"/>
    </location>
</feature>
<reference evidence="2 3" key="1">
    <citation type="submission" date="2024-08" db="EMBL/GenBank/DDBJ databases">
        <authorList>
            <person name="Cucini C."/>
            <person name="Frati F."/>
        </authorList>
    </citation>
    <scope>NUCLEOTIDE SEQUENCE [LARGE SCALE GENOMIC DNA]</scope>
</reference>
<dbReference type="PANTHER" id="PTHR24413">
    <property type="entry name" value="SPECKLE-TYPE POZ PROTEIN"/>
    <property type="match status" value="1"/>
</dbReference>
<dbReference type="InterPro" id="IPR000210">
    <property type="entry name" value="BTB/POZ_dom"/>
</dbReference>
<proteinExistence type="predicted"/>
<protein>
    <recommendedName>
        <fullName evidence="1">BTB domain-containing protein</fullName>
    </recommendedName>
</protein>
<dbReference type="EMBL" id="CAXLJM020000109">
    <property type="protein sequence ID" value="CAL8135686.1"/>
    <property type="molecule type" value="Genomic_DNA"/>
</dbReference>
<gene>
    <name evidence="2" type="ORF">ODALV1_LOCUS26091</name>
</gene>
<dbReference type="PROSITE" id="PS50097">
    <property type="entry name" value="BTB"/>
    <property type="match status" value="1"/>
</dbReference>
<dbReference type="Gene3D" id="3.30.710.10">
    <property type="entry name" value="Potassium Channel Kv1.1, Chain A"/>
    <property type="match status" value="1"/>
</dbReference>
<accession>A0ABP1RTX7</accession>
<organism evidence="2 3">
    <name type="scientific">Orchesella dallaii</name>
    <dbReference type="NCBI Taxonomy" id="48710"/>
    <lineage>
        <taxon>Eukaryota</taxon>
        <taxon>Metazoa</taxon>
        <taxon>Ecdysozoa</taxon>
        <taxon>Arthropoda</taxon>
        <taxon>Hexapoda</taxon>
        <taxon>Collembola</taxon>
        <taxon>Entomobryomorpha</taxon>
        <taxon>Entomobryoidea</taxon>
        <taxon>Orchesellidae</taxon>
        <taxon>Orchesellinae</taxon>
        <taxon>Orchesella</taxon>
    </lineage>
</organism>
<dbReference type="CDD" id="cd18186">
    <property type="entry name" value="BTB_POZ_ZBTB_KLHL-like"/>
    <property type="match status" value="1"/>
</dbReference>
<dbReference type="InterPro" id="IPR011333">
    <property type="entry name" value="SKP1/BTB/POZ_sf"/>
</dbReference>
<evidence type="ECO:0000313" key="3">
    <source>
        <dbReference type="Proteomes" id="UP001642540"/>
    </source>
</evidence>
<dbReference type="Proteomes" id="UP001642540">
    <property type="component" value="Unassembled WGS sequence"/>
</dbReference>
<dbReference type="Pfam" id="PF00651">
    <property type="entry name" value="BTB"/>
    <property type="match status" value="1"/>
</dbReference>
<sequence>MTDNHKSSTMRAYLQKEWETGIRLDRKNDISDHMYFPCVTDFTGYPDEKYDDELIETLTELFKAPDVAPDAPLAMWGLVIQITSTFDRVLDRFLISATVSVLQEFLDKLTNFIAAPTISIAGSYVILSFYDEDQPILSTPKPFRFQVSRIPLKSGLSSREIEGFGPLNEKHKASNNSRFVMIGLSYSITLEWKDFSIRSQTMRTDVLEKLLSQMLLADCIIVASNNDEFECHRNILAAHSDVLHAMLTNGLKESQTNRIEMDDLSADGVRCLLAYMYGREPELVPTESITIELLKTGHKYNIANLEEQMLKLLCSKPADWFTIDGILELYFFSVNIEQHEVLCEKLLHVLNGKPNSNIRNATLFQEMMKAYPKEAAELALKLVKNDEDSVNQEDETVRI</sequence>
<keyword evidence="3" id="KW-1185">Reference proteome</keyword>
<dbReference type="SUPFAM" id="SSF54695">
    <property type="entry name" value="POZ domain"/>
    <property type="match status" value="1"/>
</dbReference>